<name>A0ABD2GZ96_PAGBO</name>
<evidence type="ECO:0000313" key="3">
    <source>
        <dbReference type="Proteomes" id="UP001619887"/>
    </source>
</evidence>
<comment type="caution">
    <text evidence="2">The sequence shown here is derived from an EMBL/GenBank/DDBJ whole genome shotgun (WGS) entry which is preliminary data.</text>
</comment>
<feature type="compositionally biased region" description="Basic residues" evidence="1">
    <location>
        <begin position="1"/>
        <end position="11"/>
    </location>
</feature>
<dbReference type="AlphaFoldDB" id="A0ABD2GZ96"/>
<gene>
    <name evidence="2" type="ORF">OYC64_011341</name>
</gene>
<reference evidence="2 3" key="1">
    <citation type="journal article" date="2022" name="G3 (Bethesda)">
        <title>Evaluating Illumina-, Nanopore-, and PacBio-based genome assembly strategies with the bald notothen, Trematomus borchgrevinki.</title>
        <authorList>
            <person name="Rayamajhi N."/>
            <person name="Cheng C.C."/>
            <person name="Catchen J.M."/>
        </authorList>
    </citation>
    <scope>NUCLEOTIDE SEQUENCE [LARGE SCALE GENOMIC DNA]</scope>
    <source>
        <strain evidence="2">AGRC-2024</strain>
    </source>
</reference>
<dbReference type="Proteomes" id="UP001619887">
    <property type="component" value="Unassembled WGS sequence"/>
</dbReference>
<evidence type="ECO:0000313" key="2">
    <source>
        <dbReference type="EMBL" id="KAL3059400.1"/>
    </source>
</evidence>
<keyword evidence="3" id="KW-1185">Reference proteome</keyword>
<feature type="region of interest" description="Disordered" evidence="1">
    <location>
        <begin position="1"/>
        <end position="25"/>
    </location>
</feature>
<organism evidence="2 3">
    <name type="scientific">Pagothenia borchgrevinki</name>
    <name type="common">Bald rockcod</name>
    <name type="synonym">Trematomus borchgrevinki</name>
    <dbReference type="NCBI Taxonomy" id="8213"/>
    <lineage>
        <taxon>Eukaryota</taxon>
        <taxon>Metazoa</taxon>
        <taxon>Chordata</taxon>
        <taxon>Craniata</taxon>
        <taxon>Vertebrata</taxon>
        <taxon>Euteleostomi</taxon>
        <taxon>Actinopterygii</taxon>
        <taxon>Neopterygii</taxon>
        <taxon>Teleostei</taxon>
        <taxon>Neoteleostei</taxon>
        <taxon>Acanthomorphata</taxon>
        <taxon>Eupercaria</taxon>
        <taxon>Perciformes</taxon>
        <taxon>Notothenioidei</taxon>
        <taxon>Nototheniidae</taxon>
        <taxon>Pagothenia</taxon>
    </lineage>
</organism>
<proteinExistence type="predicted"/>
<accession>A0ABD2GZ96</accession>
<dbReference type="EMBL" id="JBIYXZ010002074">
    <property type="protein sequence ID" value="KAL3059400.1"/>
    <property type="molecule type" value="Genomic_DNA"/>
</dbReference>
<reference evidence="2 3" key="2">
    <citation type="journal article" date="2024" name="G3 (Bethesda)">
        <title>The genome of the cryopelagic Antarctic bald notothen, Trematomus borchgrevinki.</title>
        <authorList>
            <person name="Rayamajhi N."/>
            <person name="Rivera-Colon A.G."/>
            <person name="Minhas B.F."/>
            <person name="Cheng C.C."/>
            <person name="Catchen J.M."/>
        </authorList>
    </citation>
    <scope>NUCLEOTIDE SEQUENCE [LARGE SCALE GENOMIC DNA]</scope>
    <source>
        <strain evidence="2">AGRC-2024</strain>
    </source>
</reference>
<sequence>MGAAYGKKKAYSIKQEPRGKHPKGKGKFVPLWLPLDSRGALWESEFSLSQYMTTWYYFFYCILQFKERTSE</sequence>
<evidence type="ECO:0000256" key="1">
    <source>
        <dbReference type="SAM" id="MobiDB-lite"/>
    </source>
</evidence>
<protein>
    <submittedName>
        <fullName evidence="2">Uncharacterized protein</fullName>
    </submittedName>
</protein>